<feature type="domain" description="Multidrug resistance protein MdtA-like barrel-sandwich hybrid" evidence="4">
    <location>
        <begin position="62"/>
        <end position="249"/>
    </location>
</feature>
<dbReference type="Pfam" id="PF25963">
    <property type="entry name" value="Beta-barrel_AAEA"/>
    <property type="match status" value="1"/>
</dbReference>
<organism evidence="6 7">
    <name type="scientific">Pseudoxanthomonas daejeonensis</name>
    <dbReference type="NCBI Taxonomy" id="266062"/>
    <lineage>
        <taxon>Bacteria</taxon>
        <taxon>Pseudomonadati</taxon>
        <taxon>Pseudomonadota</taxon>
        <taxon>Gammaproteobacteria</taxon>
        <taxon>Lysobacterales</taxon>
        <taxon>Lysobacteraceae</taxon>
        <taxon>Pseudoxanthomonas</taxon>
    </lineage>
</organism>
<dbReference type="InterPro" id="IPR058634">
    <property type="entry name" value="AaeA-lik-b-barrel"/>
</dbReference>
<protein>
    <recommendedName>
        <fullName evidence="8">Membrane fusion protein, multidrug efflux system</fullName>
    </recommendedName>
</protein>
<keyword evidence="7" id="KW-1185">Reference proteome</keyword>
<comment type="similarity">
    <text evidence="2">Belongs to the membrane fusion protein (MFP) (TC 8.A.1) family.</text>
</comment>
<dbReference type="RefSeq" id="WP_162409688.1">
    <property type="nucleotide sequence ID" value="NZ_PDWN01000005.1"/>
</dbReference>
<comment type="caution">
    <text evidence="6">The sequence shown here is derived from an EMBL/GenBank/DDBJ whole genome shotgun (WGS) entry which is preliminary data.</text>
</comment>
<keyword evidence="3" id="KW-1133">Transmembrane helix</keyword>
<feature type="domain" description="p-hydroxybenzoic acid efflux pump subunit AaeA-like beta-barrel" evidence="5">
    <location>
        <begin position="255"/>
        <end position="347"/>
    </location>
</feature>
<evidence type="ECO:0000256" key="2">
    <source>
        <dbReference type="ARBA" id="ARBA00009477"/>
    </source>
</evidence>
<evidence type="ECO:0000259" key="4">
    <source>
        <dbReference type="Pfam" id="PF25917"/>
    </source>
</evidence>
<reference evidence="6 7" key="1">
    <citation type="submission" date="2017-10" db="EMBL/GenBank/DDBJ databases">
        <title>Whole genome sequencing of members of genus Pseudoxanthomonas.</title>
        <authorList>
            <person name="Kumar S."/>
            <person name="Bansal K."/>
            <person name="Kaur A."/>
            <person name="Patil P."/>
            <person name="Sharma S."/>
            <person name="Patil P.B."/>
        </authorList>
    </citation>
    <scope>NUCLEOTIDE SEQUENCE [LARGE SCALE GENOMIC DNA]</scope>
    <source>
        <strain evidence="6 7">DSM 17801</strain>
    </source>
</reference>
<dbReference type="EMBL" id="PDWN01000005">
    <property type="protein sequence ID" value="KAF1695418.1"/>
    <property type="molecule type" value="Genomic_DNA"/>
</dbReference>
<keyword evidence="3" id="KW-0472">Membrane</keyword>
<gene>
    <name evidence="6" type="ORF">CSC65_06520</name>
</gene>
<sequence>MTSKSDNTLADATPAPARKRRVPVWLWIAGPLAVAGFFGWQWVNSGREVDTDNAYVKAERILVAPQVGGRVVEVAVGQNQPVKKGDLLFRIDAQPLEIAVAQNEALLAHMANAADASRAKVTGTGTTIQASRETLAWAQRDLQRLQQLGDQQLVSRKMVDDARHAVAEARTDLADAIASQSEAAATLSGQANTPTEDLPDYRAAMAMLAKARLDLAHAEVRAPVDGVIGTHDLQVGEFLNVGQTAMPLVATSPIWIEANFKETELAKMQVGQPATIKVDSYPGAKWKAHVASIAPASGAEFSVLPAQNATGNWVKIVQRIPVRLEIDSADRDNAPVLRAGMSAEVEVDLRAPPARAEGTAAVAAGQH</sequence>
<feature type="transmembrane region" description="Helical" evidence="3">
    <location>
        <begin position="24"/>
        <end position="43"/>
    </location>
</feature>
<dbReference type="PANTHER" id="PTHR30386">
    <property type="entry name" value="MEMBRANE FUSION SUBUNIT OF EMRAB-TOLC MULTIDRUG EFFLUX PUMP"/>
    <property type="match status" value="1"/>
</dbReference>
<dbReference type="SUPFAM" id="SSF111369">
    <property type="entry name" value="HlyD-like secretion proteins"/>
    <property type="match status" value="2"/>
</dbReference>
<dbReference type="InterPro" id="IPR050739">
    <property type="entry name" value="MFP"/>
</dbReference>
<comment type="subcellular location">
    <subcellularLocation>
        <location evidence="1">Cell envelope</location>
    </subcellularLocation>
</comment>
<evidence type="ECO:0000313" key="6">
    <source>
        <dbReference type="EMBL" id="KAF1695418.1"/>
    </source>
</evidence>
<evidence type="ECO:0000313" key="7">
    <source>
        <dbReference type="Proteomes" id="UP000788419"/>
    </source>
</evidence>
<dbReference type="PANTHER" id="PTHR30386:SF19">
    <property type="entry name" value="MULTIDRUG EXPORT PROTEIN EMRA-RELATED"/>
    <property type="match status" value="1"/>
</dbReference>
<dbReference type="Proteomes" id="UP000788419">
    <property type="component" value="Unassembled WGS sequence"/>
</dbReference>
<dbReference type="Gene3D" id="2.40.30.170">
    <property type="match status" value="1"/>
</dbReference>
<evidence type="ECO:0008006" key="8">
    <source>
        <dbReference type="Google" id="ProtNLM"/>
    </source>
</evidence>
<dbReference type="InterPro" id="IPR058625">
    <property type="entry name" value="MdtA-like_BSH"/>
</dbReference>
<dbReference type="Gene3D" id="2.40.50.100">
    <property type="match status" value="1"/>
</dbReference>
<evidence type="ECO:0000256" key="1">
    <source>
        <dbReference type="ARBA" id="ARBA00004196"/>
    </source>
</evidence>
<keyword evidence="3" id="KW-0812">Transmembrane</keyword>
<evidence type="ECO:0000256" key="3">
    <source>
        <dbReference type="SAM" id="Phobius"/>
    </source>
</evidence>
<accession>A0ABQ6Z894</accession>
<evidence type="ECO:0000259" key="5">
    <source>
        <dbReference type="Pfam" id="PF25963"/>
    </source>
</evidence>
<name>A0ABQ6Z894_9GAMM</name>
<dbReference type="Pfam" id="PF25917">
    <property type="entry name" value="BSH_RND"/>
    <property type="match status" value="1"/>
</dbReference>
<proteinExistence type="inferred from homology"/>